<dbReference type="SUPFAM" id="SSF55729">
    <property type="entry name" value="Acyl-CoA N-acyltransferases (Nat)"/>
    <property type="match status" value="1"/>
</dbReference>
<dbReference type="EMBL" id="QXFI01000008">
    <property type="protein sequence ID" value="RIV47235.1"/>
    <property type="molecule type" value="Genomic_DNA"/>
</dbReference>
<dbReference type="Proteomes" id="UP000321621">
    <property type="component" value="Unassembled WGS sequence"/>
</dbReference>
<dbReference type="Pfam" id="PF03588">
    <property type="entry name" value="Leu_Phe_trans"/>
    <property type="match status" value="1"/>
</dbReference>
<dbReference type="PANTHER" id="PTHR30098:SF2">
    <property type="entry name" value="LEUCYL_PHENYLALANYL-TRNA--PROTEIN TRANSFERASE"/>
    <property type="match status" value="1"/>
</dbReference>
<dbReference type="GO" id="GO:0030163">
    <property type="term" value="P:protein catabolic process"/>
    <property type="evidence" value="ECO:0007669"/>
    <property type="project" value="InterPro"/>
</dbReference>
<dbReference type="EC" id="2.3.2.6" evidence="4"/>
<keyword evidence="3 4" id="KW-0012">Acyltransferase</keyword>
<dbReference type="OrthoDB" id="9790282at2"/>
<dbReference type="InterPro" id="IPR004616">
    <property type="entry name" value="Leu/Phe-tRNA_Trfase"/>
</dbReference>
<evidence type="ECO:0000313" key="4">
    <source>
        <dbReference type="EMBL" id="RIV47235.1"/>
    </source>
</evidence>
<evidence type="ECO:0000256" key="1">
    <source>
        <dbReference type="ARBA" id="ARBA00022490"/>
    </source>
</evidence>
<proteinExistence type="predicted"/>
<dbReference type="GO" id="GO:0008914">
    <property type="term" value="F:leucyl-tRNA--protein transferase activity"/>
    <property type="evidence" value="ECO:0007669"/>
    <property type="project" value="UniProtKB-EC"/>
</dbReference>
<reference evidence="4 6" key="1">
    <citation type="submission" date="2018-08" db="EMBL/GenBank/DDBJ databases">
        <title>Proposal of Muricauda 72 sp.nov. and Muricauda NH166 sp.nov., isolated from seawater.</title>
        <authorList>
            <person name="Cheng H."/>
            <person name="Wu Y.-H."/>
            <person name="Guo L.-L."/>
            <person name="Xu X.-W."/>
        </authorList>
    </citation>
    <scope>NUCLEOTIDE SEQUENCE [LARGE SCALE GENOMIC DNA]</scope>
    <source>
        <strain evidence="4 6">72</strain>
    </source>
</reference>
<dbReference type="InterPro" id="IPR016181">
    <property type="entry name" value="Acyl_CoA_acyltransferase"/>
</dbReference>
<dbReference type="InterPro" id="IPR042221">
    <property type="entry name" value="Leu/Phe-tRNA_Trfase_N"/>
</dbReference>
<evidence type="ECO:0000313" key="6">
    <source>
        <dbReference type="Proteomes" id="UP000266691"/>
    </source>
</evidence>
<accession>A0A3A1NLP1</accession>
<reference evidence="5 7" key="2">
    <citation type="submission" date="2019-07" db="EMBL/GenBank/DDBJ databases">
        <title>Draft genome of two Muricauda strains isolated from deep sea.</title>
        <authorList>
            <person name="Sun C."/>
        </authorList>
    </citation>
    <scope>NUCLEOTIDE SEQUENCE [LARGE SCALE GENOMIC DNA]</scope>
    <source>
        <strain evidence="5 7">72</strain>
    </source>
</reference>
<evidence type="ECO:0000256" key="2">
    <source>
        <dbReference type="ARBA" id="ARBA00022679"/>
    </source>
</evidence>
<keyword evidence="1" id="KW-0963">Cytoplasm</keyword>
<dbReference type="GO" id="GO:0005737">
    <property type="term" value="C:cytoplasm"/>
    <property type="evidence" value="ECO:0007669"/>
    <property type="project" value="TreeGrafter"/>
</dbReference>
<dbReference type="AlphaFoldDB" id="A0A3A1NLP1"/>
<keyword evidence="2 4" id="KW-0808">Transferase</keyword>
<protein>
    <submittedName>
        <fullName evidence="4">Leucyl/phenylalanyl-tRNA--protein transferase</fullName>
        <ecNumber evidence="4">2.3.2.6</ecNumber>
    </submittedName>
</protein>
<dbReference type="Gene3D" id="3.30.70.3550">
    <property type="entry name" value="Leucyl/phenylalanyl-tRNA-protein transferase, N-terminal domain"/>
    <property type="match status" value="1"/>
</dbReference>
<dbReference type="Gene3D" id="3.40.630.70">
    <property type="entry name" value="Leucyl/phenylalanyl-tRNA-protein transferase, C-terminal domain"/>
    <property type="match status" value="1"/>
</dbReference>
<evidence type="ECO:0000313" key="5">
    <source>
        <dbReference type="EMBL" id="TXK00936.1"/>
    </source>
</evidence>
<comment type="caution">
    <text evidence="4">The sequence shown here is derived from an EMBL/GenBank/DDBJ whole genome shotgun (WGS) entry which is preliminary data.</text>
</comment>
<keyword evidence="7" id="KW-1185">Reference proteome</keyword>
<gene>
    <name evidence="4" type="ORF">D2V05_01685</name>
    <name evidence="5" type="ORF">FQ017_01670</name>
</gene>
<dbReference type="EMBL" id="VNWK01000008">
    <property type="protein sequence ID" value="TXK00936.1"/>
    <property type="molecule type" value="Genomic_DNA"/>
</dbReference>
<dbReference type="InterPro" id="IPR042203">
    <property type="entry name" value="Leu/Phe-tRNA_Trfase_C"/>
</dbReference>
<dbReference type="PANTHER" id="PTHR30098">
    <property type="entry name" value="LEUCYL/PHENYLALANYL-TRNA--PROTEIN TRANSFERASE"/>
    <property type="match status" value="1"/>
</dbReference>
<organism evidence="4 6">
    <name type="scientific">Flagellimonas pelagia</name>
    <dbReference type="NCBI Taxonomy" id="2306998"/>
    <lineage>
        <taxon>Bacteria</taxon>
        <taxon>Pseudomonadati</taxon>
        <taxon>Bacteroidota</taxon>
        <taxon>Flavobacteriia</taxon>
        <taxon>Flavobacteriales</taxon>
        <taxon>Flavobacteriaceae</taxon>
        <taxon>Flagellimonas</taxon>
    </lineage>
</organism>
<evidence type="ECO:0000256" key="3">
    <source>
        <dbReference type="ARBA" id="ARBA00023315"/>
    </source>
</evidence>
<dbReference type="Proteomes" id="UP000266691">
    <property type="component" value="Unassembled WGS sequence"/>
</dbReference>
<name>A0A3A1NLP1_9FLAO</name>
<evidence type="ECO:0000313" key="7">
    <source>
        <dbReference type="Proteomes" id="UP000321621"/>
    </source>
</evidence>
<sequence length="273" mass="32518">MSWSMWGRPSVLWMRKRRKKPLRYFHNWENWTIWTIHQKAIHNFDTVPYFELKNDEISFPPAYFADIDGLLAVGGTMSIERLLLAYNSGIYYWHYPLKHIKWWSPDPRIVLRPNAFEIPQSRLDSLLKDFDIRVDSHFEEVLRSCQSVYNIDGQMDNRWLAERMVRMFMELHQKGYAHSIEAWKDGKLVGGLFGVAIGKLFFVEYVFSTMEHADEAVLLYLIKKLKDQNFELMDMQKATFFLSGIEYDEMPRLEYVGLCKENANTFRDVPTEF</sequence>